<dbReference type="InterPro" id="IPR043502">
    <property type="entry name" value="DNA/RNA_pol_sf"/>
</dbReference>
<keyword evidence="2" id="KW-0808">Transferase</keyword>
<evidence type="ECO:0000256" key="5">
    <source>
        <dbReference type="ARBA" id="ARBA00022759"/>
    </source>
</evidence>
<evidence type="ECO:0000256" key="6">
    <source>
        <dbReference type="ARBA" id="ARBA00022801"/>
    </source>
</evidence>
<evidence type="ECO:0000313" key="11">
    <source>
        <dbReference type="Proteomes" id="UP001160148"/>
    </source>
</evidence>
<evidence type="ECO:0000256" key="1">
    <source>
        <dbReference type="ARBA" id="ARBA00012493"/>
    </source>
</evidence>
<evidence type="ECO:0000259" key="9">
    <source>
        <dbReference type="Pfam" id="PF17921"/>
    </source>
</evidence>
<dbReference type="SUPFAM" id="SSF56672">
    <property type="entry name" value="DNA/RNA polymerases"/>
    <property type="match status" value="1"/>
</dbReference>
<dbReference type="Pfam" id="PF17921">
    <property type="entry name" value="Integrase_H2C2"/>
    <property type="match status" value="1"/>
</dbReference>
<accession>A0AAV0XFZ5</accession>
<evidence type="ECO:0000256" key="4">
    <source>
        <dbReference type="ARBA" id="ARBA00022722"/>
    </source>
</evidence>
<keyword evidence="5" id="KW-0255">Endonuclease</keyword>
<proteinExistence type="predicted"/>
<gene>
    <name evidence="10" type="ORF">MEUPH1_LOCUS21053</name>
</gene>
<reference evidence="10 11" key="1">
    <citation type="submission" date="2023-01" db="EMBL/GenBank/DDBJ databases">
        <authorList>
            <person name="Whitehead M."/>
        </authorList>
    </citation>
    <scope>NUCLEOTIDE SEQUENCE [LARGE SCALE GENOMIC DNA]</scope>
</reference>
<evidence type="ECO:0000313" key="10">
    <source>
        <dbReference type="EMBL" id="CAI6366471.1"/>
    </source>
</evidence>
<dbReference type="PANTHER" id="PTHR37984:SF15">
    <property type="entry name" value="INTEGRASE CATALYTIC DOMAIN-CONTAINING PROTEIN"/>
    <property type="match status" value="1"/>
</dbReference>
<dbReference type="InterPro" id="IPR041588">
    <property type="entry name" value="Integrase_H2C2"/>
</dbReference>
<protein>
    <recommendedName>
        <fullName evidence="1">RNA-directed DNA polymerase</fullName>
        <ecNumber evidence="1">2.7.7.49</ecNumber>
    </recommendedName>
</protein>
<dbReference type="InterPro" id="IPR041373">
    <property type="entry name" value="RT_RNaseH"/>
</dbReference>
<dbReference type="Gene3D" id="3.30.420.10">
    <property type="entry name" value="Ribonuclease H-like superfamily/Ribonuclease H"/>
    <property type="match status" value="1"/>
</dbReference>
<dbReference type="InterPro" id="IPR012337">
    <property type="entry name" value="RNaseH-like_sf"/>
</dbReference>
<organism evidence="10 11">
    <name type="scientific">Macrosiphum euphorbiae</name>
    <name type="common">potato aphid</name>
    <dbReference type="NCBI Taxonomy" id="13131"/>
    <lineage>
        <taxon>Eukaryota</taxon>
        <taxon>Metazoa</taxon>
        <taxon>Ecdysozoa</taxon>
        <taxon>Arthropoda</taxon>
        <taxon>Hexapoda</taxon>
        <taxon>Insecta</taxon>
        <taxon>Pterygota</taxon>
        <taxon>Neoptera</taxon>
        <taxon>Paraneoptera</taxon>
        <taxon>Hemiptera</taxon>
        <taxon>Sternorrhyncha</taxon>
        <taxon>Aphidomorpha</taxon>
        <taxon>Aphidoidea</taxon>
        <taxon>Aphididae</taxon>
        <taxon>Macrosiphini</taxon>
        <taxon>Macrosiphum</taxon>
    </lineage>
</organism>
<sequence length="330" mass="37676">MYDPSAAITEVHTDASSKALSGILLQGTKTADLHMVYAVSKKTTDAESRYHSSRLELYAIIWTISWLRPYLIGTRFTVVTDCQALTYLNLHKSTKPQIARWYEVLQEYDFDIKYRPGSKMAHVDALSRAVADDDTVTESVDAELAQRACVFVAMSVHDRVRFMQQGDPVTREQIHQLEQIGPKTKQVSGDLKHYEVINGMLHRGYDGRLLLVIPKPMRKGIVIAAQDYGGHFALDRTVAKISKDFWFSQLRRYVRQHIRMCLECLTHKKPSGKQQGMLHPIPPGKRPFQVINVDHLGPFETSTQKNRYLLVIVDSLTKYVHLYPCKTTDT</sequence>
<evidence type="ECO:0000256" key="2">
    <source>
        <dbReference type="ARBA" id="ARBA00022679"/>
    </source>
</evidence>
<evidence type="ECO:0000256" key="3">
    <source>
        <dbReference type="ARBA" id="ARBA00022695"/>
    </source>
</evidence>
<name>A0AAV0XFZ5_9HEMI</name>
<feature type="domain" description="Integrase zinc-binding" evidence="9">
    <location>
        <begin position="213"/>
        <end position="269"/>
    </location>
</feature>
<dbReference type="GO" id="GO:0004519">
    <property type="term" value="F:endonuclease activity"/>
    <property type="evidence" value="ECO:0007669"/>
    <property type="project" value="UniProtKB-KW"/>
</dbReference>
<keyword evidence="6" id="KW-0378">Hydrolase</keyword>
<dbReference type="GO" id="GO:0042575">
    <property type="term" value="C:DNA polymerase complex"/>
    <property type="evidence" value="ECO:0007669"/>
    <property type="project" value="UniProtKB-ARBA"/>
</dbReference>
<dbReference type="Pfam" id="PF17917">
    <property type="entry name" value="RT_RNaseH"/>
    <property type="match status" value="1"/>
</dbReference>
<dbReference type="AlphaFoldDB" id="A0AAV0XFZ5"/>
<feature type="domain" description="Reverse transcriptase RNase H-like" evidence="8">
    <location>
        <begin position="9"/>
        <end position="108"/>
    </location>
</feature>
<keyword evidence="3" id="KW-0548">Nucleotidyltransferase</keyword>
<dbReference type="EMBL" id="CARXXK010000004">
    <property type="protein sequence ID" value="CAI6366471.1"/>
    <property type="molecule type" value="Genomic_DNA"/>
</dbReference>
<comment type="caution">
    <text evidence="10">The sequence shown here is derived from an EMBL/GenBank/DDBJ whole genome shotgun (WGS) entry which is preliminary data.</text>
</comment>
<dbReference type="PANTHER" id="PTHR37984">
    <property type="entry name" value="PROTEIN CBG26694"/>
    <property type="match status" value="1"/>
</dbReference>
<dbReference type="EC" id="2.7.7.49" evidence="1"/>
<dbReference type="GO" id="GO:0016787">
    <property type="term" value="F:hydrolase activity"/>
    <property type="evidence" value="ECO:0007669"/>
    <property type="project" value="UniProtKB-KW"/>
</dbReference>
<keyword evidence="11" id="KW-1185">Reference proteome</keyword>
<evidence type="ECO:0000259" key="8">
    <source>
        <dbReference type="Pfam" id="PF17917"/>
    </source>
</evidence>
<dbReference type="InterPro" id="IPR036397">
    <property type="entry name" value="RNaseH_sf"/>
</dbReference>
<dbReference type="Proteomes" id="UP001160148">
    <property type="component" value="Unassembled WGS sequence"/>
</dbReference>
<keyword evidence="7" id="KW-0695">RNA-directed DNA polymerase</keyword>
<dbReference type="CDD" id="cd09274">
    <property type="entry name" value="RNase_HI_RT_Ty3"/>
    <property type="match status" value="1"/>
</dbReference>
<dbReference type="GO" id="GO:0003676">
    <property type="term" value="F:nucleic acid binding"/>
    <property type="evidence" value="ECO:0007669"/>
    <property type="project" value="InterPro"/>
</dbReference>
<dbReference type="InterPro" id="IPR050951">
    <property type="entry name" value="Retrovirus_Pol_polyprotein"/>
</dbReference>
<dbReference type="Gene3D" id="1.10.340.70">
    <property type="match status" value="1"/>
</dbReference>
<keyword evidence="4" id="KW-0540">Nuclease</keyword>
<dbReference type="GO" id="GO:0003964">
    <property type="term" value="F:RNA-directed DNA polymerase activity"/>
    <property type="evidence" value="ECO:0007669"/>
    <property type="project" value="UniProtKB-KW"/>
</dbReference>
<evidence type="ECO:0000256" key="7">
    <source>
        <dbReference type="ARBA" id="ARBA00022918"/>
    </source>
</evidence>
<dbReference type="SUPFAM" id="SSF53098">
    <property type="entry name" value="Ribonuclease H-like"/>
    <property type="match status" value="1"/>
</dbReference>